<organism evidence="2 3">
    <name type="scientific">Stentor coeruleus</name>
    <dbReference type="NCBI Taxonomy" id="5963"/>
    <lineage>
        <taxon>Eukaryota</taxon>
        <taxon>Sar</taxon>
        <taxon>Alveolata</taxon>
        <taxon>Ciliophora</taxon>
        <taxon>Postciliodesmatophora</taxon>
        <taxon>Heterotrichea</taxon>
        <taxon>Heterotrichida</taxon>
        <taxon>Stentoridae</taxon>
        <taxon>Stentor</taxon>
    </lineage>
</organism>
<accession>A0A1R2ASX0</accession>
<reference evidence="2 3" key="1">
    <citation type="submission" date="2016-11" db="EMBL/GenBank/DDBJ databases">
        <title>The macronuclear genome of Stentor coeruleus: a giant cell with tiny introns.</title>
        <authorList>
            <person name="Slabodnick M."/>
            <person name="Ruby J.G."/>
            <person name="Reiff S.B."/>
            <person name="Swart E.C."/>
            <person name="Gosai S."/>
            <person name="Prabakaran S."/>
            <person name="Witkowska E."/>
            <person name="Larue G.E."/>
            <person name="Fisher S."/>
            <person name="Freeman R.M."/>
            <person name="Gunawardena J."/>
            <person name="Chu W."/>
            <person name="Stover N.A."/>
            <person name="Gregory B.D."/>
            <person name="Nowacki M."/>
            <person name="Derisi J."/>
            <person name="Roy S.W."/>
            <person name="Marshall W.F."/>
            <person name="Sood P."/>
        </authorList>
    </citation>
    <scope>NUCLEOTIDE SEQUENCE [LARGE SCALE GENOMIC DNA]</scope>
    <source>
        <strain evidence="2">WM001</strain>
    </source>
</reference>
<dbReference type="Pfam" id="PF15261">
    <property type="entry name" value="JHY"/>
    <property type="match status" value="1"/>
</dbReference>
<dbReference type="EMBL" id="MPUH01001465">
    <property type="protein sequence ID" value="OMJ67619.1"/>
    <property type="molecule type" value="Genomic_DNA"/>
</dbReference>
<feature type="region of interest" description="Disordered" evidence="1">
    <location>
        <begin position="167"/>
        <end position="188"/>
    </location>
</feature>
<evidence type="ECO:0000256" key="1">
    <source>
        <dbReference type="SAM" id="MobiDB-lite"/>
    </source>
</evidence>
<proteinExistence type="predicted"/>
<name>A0A1R2ASX0_9CILI</name>
<dbReference type="AlphaFoldDB" id="A0A1R2ASX0"/>
<feature type="compositionally biased region" description="Basic and acidic residues" evidence="1">
    <location>
        <begin position="179"/>
        <end position="188"/>
    </location>
</feature>
<sequence length="244" mass="28110">MSSAFQERFKNRVNYIGKQGVIEIENSTGIQKPLNSQTFDTPFHPLKAAPLVEKIFDKFNTTSYAIPTSPGPAEIKIPETQVRKQTQSAKPYLNNDQQTRVEMPTQQSFKAFGDFKPYTLQDYKTIKSDKYYELGGLGPSNIGSEEWKRKKEMFEKRLSYGKQAMQVNSNLPPSSMRRPFKEPEMEVSKSERARQFARVIPRPLIKEKKLNCDSTPAVSTVLEELEQQHLAYKASLQNLWTEYK</sequence>
<dbReference type="OrthoDB" id="313488at2759"/>
<comment type="caution">
    <text evidence="2">The sequence shown here is derived from an EMBL/GenBank/DDBJ whole genome shotgun (WGS) entry which is preliminary data.</text>
</comment>
<dbReference type="InterPro" id="IPR027968">
    <property type="entry name" value="JHY"/>
</dbReference>
<evidence type="ECO:0000313" key="2">
    <source>
        <dbReference type="EMBL" id="OMJ67619.1"/>
    </source>
</evidence>
<protein>
    <submittedName>
        <fullName evidence="2">Uncharacterized protein</fullName>
    </submittedName>
</protein>
<keyword evidence="3" id="KW-1185">Reference proteome</keyword>
<dbReference type="Proteomes" id="UP000187209">
    <property type="component" value="Unassembled WGS sequence"/>
</dbReference>
<gene>
    <name evidence="2" type="ORF">SteCoe_35168</name>
</gene>
<evidence type="ECO:0000313" key="3">
    <source>
        <dbReference type="Proteomes" id="UP000187209"/>
    </source>
</evidence>